<evidence type="ECO:0000256" key="10">
    <source>
        <dbReference type="PIRNR" id="PIRNR000706"/>
    </source>
</evidence>
<evidence type="ECO:0000256" key="11">
    <source>
        <dbReference type="PIRSR" id="PIRSR000706-1"/>
    </source>
</evidence>
<dbReference type="PANTHER" id="PTHR21310:SF41">
    <property type="entry name" value="3'-PHOSPHOTRANSFERASE, PUTATIVE-RELATED"/>
    <property type="match status" value="1"/>
</dbReference>
<dbReference type="GO" id="GO:0008910">
    <property type="term" value="F:kanamycin kinase activity"/>
    <property type="evidence" value="ECO:0007669"/>
    <property type="project" value="UniProtKB-EC"/>
</dbReference>
<evidence type="ECO:0000256" key="9">
    <source>
        <dbReference type="ARBA" id="ARBA00048925"/>
    </source>
</evidence>
<evidence type="ECO:0000256" key="8">
    <source>
        <dbReference type="ARBA" id="ARBA00023251"/>
    </source>
</evidence>
<evidence type="ECO:0000259" key="13">
    <source>
        <dbReference type="Pfam" id="PF01636"/>
    </source>
</evidence>
<comment type="catalytic activity">
    <reaction evidence="9">
        <text>kanamycin A + ATP = kanamycin 3'-phosphate + ADP + H(+)</text>
        <dbReference type="Rhea" id="RHEA:24256"/>
        <dbReference type="ChEBI" id="CHEBI:15378"/>
        <dbReference type="ChEBI" id="CHEBI:30616"/>
        <dbReference type="ChEBI" id="CHEBI:57909"/>
        <dbReference type="ChEBI" id="CHEBI:58214"/>
        <dbReference type="ChEBI" id="CHEBI:456216"/>
        <dbReference type="EC" id="2.7.1.95"/>
    </reaction>
</comment>
<feature type="binding site" evidence="12">
    <location>
        <position position="202"/>
    </location>
    <ligand>
        <name>Mg(2+)</name>
        <dbReference type="ChEBI" id="CHEBI:18420"/>
    </ligand>
</feature>
<comment type="caution">
    <text evidence="14">The sequence shown here is derived from an EMBL/GenBank/DDBJ whole genome shotgun (WGS) entry which is preliminary data.</text>
</comment>
<keyword evidence="6 10" id="KW-0418">Kinase</keyword>
<dbReference type="PIRSF" id="PIRSF000706">
    <property type="entry name" value="Kanamycin_kin"/>
    <property type="match status" value="1"/>
</dbReference>
<dbReference type="SUPFAM" id="SSF56112">
    <property type="entry name" value="Protein kinase-like (PK-like)"/>
    <property type="match status" value="1"/>
</dbReference>
<proteinExistence type="inferred from homology"/>
<comment type="similarity">
    <text evidence="1 10">Belongs to the aminoglycoside phosphotransferase family.</text>
</comment>
<evidence type="ECO:0000256" key="12">
    <source>
        <dbReference type="PIRSR" id="PIRSR000706-2"/>
    </source>
</evidence>
<dbReference type="GO" id="GO:0005524">
    <property type="term" value="F:ATP binding"/>
    <property type="evidence" value="ECO:0007669"/>
    <property type="project" value="UniProtKB-KW"/>
</dbReference>
<protein>
    <recommendedName>
        <fullName evidence="3">Aminoglycoside 3'-phosphotransferase</fullName>
        <ecNumber evidence="2">2.7.1.95</ecNumber>
    </recommendedName>
</protein>
<keyword evidence="4 10" id="KW-0808">Transferase</keyword>
<organism evidence="14 15">
    <name type="scientific">Devosia pacifica</name>
    <dbReference type="NCBI Taxonomy" id="1335967"/>
    <lineage>
        <taxon>Bacteria</taxon>
        <taxon>Pseudomonadati</taxon>
        <taxon>Pseudomonadota</taxon>
        <taxon>Alphaproteobacteria</taxon>
        <taxon>Hyphomicrobiales</taxon>
        <taxon>Devosiaceae</taxon>
        <taxon>Devosia</taxon>
    </lineage>
</organism>
<dbReference type="Gene3D" id="3.30.200.20">
    <property type="entry name" value="Phosphorylase Kinase, domain 1"/>
    <property type="match status" value="1"/>
</dbReference>
<evidence type="ECO:0000256" key="4">
    <source>
        <dbReference type="ARBA" id="ARBA00022679"/>
    </source>
</evidence>
<evidence type="ECO:0000313" key="15">
    <source>
        <dbReference type="Proteomes" id="UP000646579"/>
    </source>
</evidence>
<evidence type="ECO:0000256" key="5">
    <source>
        <dbReference type="ARBA" id="ARBA00022741"/>
    </source>
</evidence>
<evidence type="ECO:0000256" key="1">
    <source>
        <dbReference type="ARBA" id="ARBA00006219"/>
    </source>
</evidence>
<dbReference type="Pfam" id="PF01636">
    <property type="entry name" value="APH"/>
    <property type="match status" value="1"/>
</dbReference>
<feature type="active site" description="Proton acceptor" evidence="11">
    <location>
        <position position="184"/>
    </location>
</feature>
<dbReference type="AlphaFoldDB" id="A0A918VP70"/>
<gene>
    <name evidence="14" type="primary">aph</name>
    <name evidence="14" type="ORF">GCM10007989_03180</name>
</gene>
<dbReference type="EMBL" id="BMZE01000001">
    <property type="protein sequence ID" value="GHA12130.1"/>
    <property type="molecule type" value="Genomic_DNA"/>
</dbReference>
<dbReference type="GO" id="GO:0046677">
    <property type="term" value="P:response to antibiotic"/>
    <property type="evidence" value="ECO:0007669"/>
    <property type="project" value="UniProtKB-KW"/>
</dbReference>
<keyword evidence="5 10" id="KW-0547">Nucleotide-binding</keyword>
<evidence type="ECO:0000256" key="2">
    <source>
        <dbReference type="ARBA" id="ARBA00012193"/>
    </source>
</evidence>
<evidence type="ECO:0000313" key="14">
    <source>
        <dbReference type="EMBL" id="GHA12130.1"/>
    </source>
</evidence>
<dbReference type="InterPro" id="IPR051678">
    <property type="entry name" value="AGP_Transferase"/>
</dbReference>
<evidence type="ECO:0000256" key="7">
    <source>
        <dbReference type="ARBA" id="ARBA00022840"/>
    </source>
</evidence>
<keyword evidence="12" id="KW-0460">Magnesium</keyword>
<dbReference type="InterPro" id="IPR002575">
    <property type="entry name" value="Aminoglycoside_PTrfase"/>
</dbReference>
<dbReference type="InterPro" id="IPR011009">
    <property type="entry name" value="Kinase-like_dom_sf"/>
</dbReference>
<keyword evidence="8 10" id="KW-0046">Antibiotic resistance</keyword>
<keyword evidence="7 10" id="KW-0067">ATP-binding</keyword>
<dbReference type="Gene3D" id="3.90.1200.10">
    <property type="match status" value="1"/>
</dbReference>
<name>A0A918VP70_9HYPH</name>
<sequence length="257" mass="28668">MTSALQLPSSLAHLEAAEWEAITIGRSSASVWRLHHQGETFILKRETARPTSELPSEAERLRWLETMEMPAPRQIAFASTADSHFLLMTAVEGEDLTALADDPERLCTILAKALHQLHDLPTAACPFDHAAEKRIAVGRRNISAGLVDESDFDDERLGWSASQVLDWLGANPLNDENFVVTHGDASIPNFMATSNGFAGMVDCGRVGVADRWQDLAIACRSVADNCGQQHIETFLRAYGEHWNERRYRYFTTLDELF</sequence>
<dbReference type="InterPro" id="IPR024165">
    <property type="entry name" value="Kan/Strep_kinase"/>
</dbReference>
<reference evidence="14" key="1">
    <citation type="journal article" date="2014" name="Int. J. Syst. Evol. Microbiol.">
        <title>Complete genome sequence of Corynebacterium casei LMG S-19264T (=DSM 44701T), isolated from a smear-ripened cheese.</title>
        <authorList>
            <consortium name="US DOE Joint Genome Institute (JGI-PGF)"/>
            <person name="Walter F."/>
            <person name="Albersmeier A."/>
            <person name="Kalinowski J."/>
            <person name="Ruckert C."/>
        </authorList>
    </citation>
    <scope>NUCLEOTIDE SEQUENCE</scope>
    <source>
        <strain evidence="14">KCTC 32437</strain>
    </source>
</reference>
<dbReference type="CDD" id="cd05150">
    <property type="entry name" value="APH"/>
    <property type="match status" value="1"/>
</dbReference>
<dbReference type="PANTHER" id="PTHR21310">
    <property type="entry name" value="AMINOGLYCOSIDE PHOSPHOTRANSFERASE-RELATED-RELATED"/>
    <property type="match status" value="1"/>
</dbReference>
<dbReference type="EC" id="2.7.1.95" evidence="2"/>
<dbReference type="Proteomes" id="UP000646579">
    <property type="component" value="Unassembled WGS sequence"/>
</dbReference>
<dbReference type="NCBIfam" id="NF033068">
    <property type="entry name" value="APH_3p"/>
    <property type="match status" value="1"/>
</dbReference>
<feature type="domain" description="Aminoglycoside phosphotransferase" evidence="13">
    <location>
        <begin position="19"/>
        <end position="247"/>
    </location>
</feature>
<dbReference type="RefSeq" id="WP_189422756.1">
    <property type="nucleotide sequence ID" value="NZ_BMZE01000001.1"/>
</dbReference>
<reference evidence="14" key="2">
    <citation type="submission" date="2020-09" db="EMBL/GenBank/DDBJ databases">
        <authorList>
            <person name="Sun Q."/>
            <person name="Kim S."/>
        </authorList>
    </citation>
    <scope>NUCLEOTIDE SEQUENCE</scope>
    <source>
        <strain evidence="14">KCTC 32437</strain>
    </source>
</reference>
<evidence type="ECO:0000256" key="6">
    <source>
        <dbReference type="ARBA" id="ARBA00022777"/>
    </source>
</evidence>
<evidence type="ECO:0000256" key="3">
    <source>
        <dbReference type="ARBA" id="ARBA00017903"/>
    </source>
</evidence>
<keyword evidence="15" id="KW-1185">Reference proteome</keyword>
<feature type="binding site" evidence="12">
    <location>
        <position position="189"/>
    </location>
    <ligand>
        <name>Mg(2+)</name>
        <dbReference type="ChEBI" id="CHEBI:18420"/>
    </ligand>
</feature>
<keyword evidence="12" id="KW-0479">Metal-binding</keyword>
<dbReference type="GO" id="GO:0046872">
    <property type="term" value="F:metal ion binding"/>
    <property type="evidence" value="ECO:0007669"/>
    <property type="project" value="UniProtKB-KW"/>
</dbReference>
<accession>A0A918VP70</accession>